<keyword evidence="4 7" id="KW-1133">Transmembrane helix</keyword>
<feature type="domain" description="ABC3 transporter permease C-terminal" evidence="8">
    <location>
        <begin position="291"/>
        <end position="407"/>
    </location>
</feature>
<evidence type="ECO:0000256" key="5">
    <source>
        <dbReference type="ARBA" id="ARBA00023136"/>
    </source>
</evidence>
<dbReference type="InterPro" id="IPR025857">
    <property type="entry name" value="MacB_PCD"/>
</dbReference>
<evidence type="ECO:0000256" key="3">
    <source>
        <dbReference type="ARBA" id="ARBA00022692"/>
    </source>
</evidence>
<sequence>MIKNYLKIAWRNLLKNKTFSLINIAGLSTGMAVALLIGLWIRDEVTFSKNHANYDRIVAVMQHQTFNNIKGTQTAVPYLLGQEIREKYGSDFKHVIMTSWVYEHILAHDNNAIFRDGTYFEPGFPEMISLKMLKGTRAGLNDPASIMLSASTAKALFGDADPMDQLMKIDDRINVKVTGVYEDLPYNSAFRDLAFIAPWELYLSSFPEIRQMENPWRSNFTQAYAQLADNADLETVSVKIKDVKLHKVRAQDAAFKPEIFLHPMSKWHLYADWKDGKNTGGRIQFVWLFGIIGVFVLLLACINFMNLSTARSEKRAREVGIRKAVGSVRGQLLTQFFSESLLLAAIGFILSLALVQVCLPLFNEIADKKVSIPFGAPLFWLAGTGFTLFTGLIAGSYPALYLSSFQPVKVLKGTFRAGRFAAVPRKVLVVVQFTVSVILIIGTVVVFRQVRFAMDRPVAYTREGLLGIPMASPELKDHFSLIRDELIASGAITSMAYTSSEVTGVNTINNGYTWKGMQPGTQGNFGTIGVTHDYGKTINWQIVAGRDFSRDFASDSTGMVLNESAAAFMGFKDPVGEIVKVDGKPFTVIGVVKDMVMESPYQPVFRTVFMMDYENPGMIVARINSAWQTSEVLSKTEAILKKYNPDAPFKYQFVDEQYANKFDAEQRIGKLSGIFSVLAIFISCLGLFGMASFMAEQRVKEIGVRKVLGASIFNLWRLMSREFVLLVTISLLIAVPLSWYFMNSWLQRYDYRADISLWIIAGTCLGALALTLLTISFQSIRAATMNPVKSLRSE</sequence>
<proteinExistence type="inferred from homology"/>
<dbReference type="PANTHER" id="PTHR30572">
    <property type="entry name" value="MEMBRANE COMPONENT OF TRANSPORTER-RELATED"/>
    <property type="match status" value="1"/>
</dbReference>
<dbReference type="PANTHER" id="PTHR30572:SF4">
    <property type="entry name" value="ABC TRANSPORTER PERMEASE YTRF"/>
    <property type="match status" value="1"/>
</dbReference>
<evidence type="ECO:0000256" key="4">
    <source>
        <dbReference type="ARBA" id="ARBA00022989"/>
    </source>
</evidence>
<dbReference type="Proteomes" id="UP000321436">
    <property type="component" value="Unassembled WGS sequence"/>
</dbReference>
<evidence type="ECO:0000256" key="7">
    <source>
        <dbReference type="SAM" id="Phobius"/>
    </source>
</evidence>
<dbReference type="Pfam" id="PF02687">
    <property type="entry name" value="FtsX"/>
    <property type="match status" value="2"/>
</dbReference>
<dbReference type="GO" id="GO:0022857">
    <property type="term" value="F:transmembrane transporter activity"/>
    <property type="evidence" value="ECO:0007669"/>
    <property type="project" value="TreeGrafter"/>
</dbReference>
<organism evidence="10 11">
    <name type="scientific">Chitinophaga cymbidii</name>
    <dbReference type="NCBI Taxonomy" id="1096750"/>
    <lineage>
        <taxon>Bacteria</taxon>
        <taxon>Pseudomonadati</taxon>
        <taxon>Bacteroidota</taxon>
        <taxon>Chitinophagia</taxon>
        <taxon>Chitinophagales</taxon>
        <taxon>Chitinophagaceae</taxon>
        <taxon>Chitinophaga</taxon>
    </lineage>
</organism>
<feature type="transmembrane region" description="Helical" evidence="7">
    <location>
        <begin position="341"/>
        <end position="362"/>
    </location>
</feature>
<feature type="transmembrane region" description="Helical" evidence="7">
    <location>
        <begin position="21"/>
        <end position="41"/>
    </location>
</feature>
<evidence type="ECO:0000259" key="8">
    <source>
        <dbReference type="Pfam" id="PF02687"/>
    </source>
</evidence>
<dbReference type="OrthoDB" id="5933722at2"/>
<dbReference type="Pfam" id="PF12704">
    <property type="entry name" value="MacB_PCD"/>
    <property type="match status" value="2"/>
</dbReference>
<dbReference type="InterPro" id="IPR050250">
    <property type="entry name" value="Macrolide_Exporter_MacB"/>
</dbReference>
<evidence type="ECO:0000313" key="11">
    <source>
        <dbReference type="Proteomes" id="UP000321436"/>
    </source>
</evidence>
<comment type="subcellular location">
    <subcellularLocation>
        <location evidence="1">Cell membrane</location>
        <topology evidence="1">Multi-pass membrane protein</topology>
    </subcellularLocation>
</comment>
<feature type="transmembrane region" description="Helical" evidence="7">
    <location>
        <begin position="285"/>
        <end position="307"/>
    </location>
</feature>
<evidence type="ECO:0000256" key="1">
    <source>
        <dbReference type="ARBA" id="ARBA00004651"/>
    </source>
</evidence>
<protein>
    <submittedName>
        <fullName evidence="10">ABC transporter permease</fullName>
    </submittedName>
</protein>
<dbReference type="RefSeq" id="WP_146860582.1">
    <property type="nucleotide sequence ID" value="NZ_BKAU01000001.1"/>
</dbReference>
<dbReference type="InterPro" id="IPR003838">
    <property type="entry name" value="ABC3_permease_C"/>
</dbReference>
<feature type="transmembrane region" description="Helical" evidence="7">
    <location>
        <begin position="423"/>
        <end position="447"/>
    </location>
</feature>
<feature type="domain" description="MacB-like periplasmic core" evidence="9">
    <location>
        <begin position="20"/>
        <end position="242"/>
    </location>
</feature>
<evidence type="ECO:0000256" key="2">
    <source>
        <dbReference type="ARBA" id="ARBA00022475"/>
    </source>
</evidence>
<evidence type="ECO:0000259" key="9">
    <source>
        <dbReference type="Pfam" id="PF12704"/>
    </source>
</evidence>
<feature type="transmembrane region" description="Helical" evidence="7">
    <location>
        <begin position="755"/>
        <end position="775"/>
    </location>
</feature>
<feature type="transmembrane region" description="Helical" evidence="7">
    <location>
        <begin position="723"/>
        <end position="743"/>
    </location>
</feature>
<comment type="caution">
    <text evidence="10">The sequence shown here is derived from an EMBL/GenBank/DDBJ whole genome shotgun (WGS) entry which is preliminary data.</text>
</comment>
<accession>A0A512RJK3</accession>
<dbReference type="AlphaFoldDB" id="A0A512RJK3"/>
<gene>
    <name evidence="10" type="ORF">CCY01nite_21300</name>
</gene>
<feature type="domain" description="MacB-like periplasmic core" evidence="9">
    <location>
        <begin position="435"/>
        <end position="602"/>
    </location>
</feature>
<dbReference type="EMBL" id="BKAU01000001">
    <property type="protein sequence ID" value="GEP95870.1"/>
    <property type="molecule type" value="Genomic_DNA"/>
</dbReference>
<keyword evidence="2" id="KW-1003">Cell membrane</keyword>
<feature type="transmembrane region" description="Helical" evidence="7">
    <location>
        <begin position="378"/>
        <end position="402"/>
    </location>
</feature>
<keyword evidence="5 7" id="KW-0472">Membrane</keyword>
<feature type="transmembrane region" description="Helical" evidence="7">
    <location>
        <begin position="674"/>
        <end position="695"/>
    </location>
</feature>
<name>A0A512RJK3_9BACT</name>
<keyword evidence="3 7" id="KW-0812">Transmembrane</keyword>
<dbReference type="GO" id="GO:0005886">
    <property type="term" value="C:plasma membrane"/>
    <property type="evidence" value="ECO:0007669"/>
    <property type="project" value="UniProtKB-SubCell"/>
</dbReference>
<evidence type="ECO:0000256" key="6">
    <source>
        <dbReference type="ARBA" id="ARBA00038076"/>
    </source>
</evidence>
<feature type="domain" description="ABC3 transporter permease C-terminal" evidence="8">
    <location>
        <begin position="674"/>
        <end position="787"/>
    </location>
</feature>
<comment type="similarity">
    <text evidence="6">Belongs to the ABC-4 integral membrane protein family.</text>
</comment>
<evidence type="ECO:0000313" key="10">
    <source>
        <dbReference type="EMBL" id="GEP95870.1"/>
    </source>
</evidence>
<reference evidence="10 11" key="1">
    <citation type="submission" date="2019-07" db="EMBL/GenBank/DDBJ databases">
        <title>Whole genome shotgun sequence of Chitinophaga cymbidii NBRC 109752.</title>
        <authorList>
            <person name="Hosoyama A."/>
            <person name="Uohara A."/>
            <person name="Ohji S."/>
            <person name="Ichikawa N."/>
        </authorList>
    </citation>
    <scope>NUCLEOTIDE SEQUENCE [LARGE SCALE GENOMIC DNA]</scope>
    <source>
        <strain evidence="10 11">NBRC 109752</strain>
    </source>
</reference>
<keyword evidence="11" id="KW-1185">Reference proteome</keyword>